<keyword evidence="3" id="KW-1185">Reference proteome</keyword>
<dbReference type="EMBL" id="AFHG01000052">
    <property type="protein sequence ID" value="EGK71379.1"/>
    <property type="molecule type" value="Genomic_DNA"/>
</dbReference>
<feature type="domain" description="TPM" evidence="1">
    <location>
        <begin position="20"/>
        <end position="141"/>
    </location>
</feature>
<reference evidence="2 3" key="1">
    <citation type="journal article" date="2011" name="J. Bacteriol.">
        <title>Genome sequence of Methyloversatilis universalis FAM5T, a methylotrophic representative of the order Rhodocyclales.</title>
        <authorList>
            <person name="Kittichotirat W."/>
            <person name="Good N.M."/>
            <person name="Hall R."/>
            <person name="Bringel F."/>
            <person name="Lajus A."/>
            <person name="Medigue C."/>
            <person name="Smalley N.E."/>
            <person name="Beck D."/>
            <person name="Bumgarner R."/>
            <person name="Vuilleumier S."/>
            <person name="Kalyuzhnaya M.G."/>
        </authorList>
    </citation>
    <scope>NUCLEOTIDE SEQUENCE [LARGE SCALE GENOMIC DNA]</scope>
    <source>
        <strain evidence="3">ATCC BAA-1314 / JCM 13912 / FAM5</strain>
    </source>
</reference>
<gene>
    <name evidence="2" type="ORF">METUNv1_02773</name>
</gene>
<protein>
    <submittedName>
        <fullName evidence="2">Exported protein</fullName>
    </submittedName>
</protein>
<dbReference type="PANTHER" id="PTHR30373:SF8">
    <property type="entry name" value="BLL7265 PROTEIN"/>
    <property type="match status" value="1"/>
</dbReference>
<dbReference type="eggNOG" id="COG3762">
    <property type="taxonomic scope" value="Bacteria"/>
</dbReference>
<organism evidence="2 3">
    <name type="scientific">Methyloversatilis universalis (strain ATCC BAA-1314 / DSM 25237 / JCM 13912 / CCUG 52030 / FAM5)</name>
    <dbReference type="NCBI Taxonomy" id="1000565"/>
    <lineage>
        <taxon>Bacteria</taxon>
        <taxon>Pseudomonadati</taxon>
        <taxon>Pseudomonadota</taxon>
        <taxon>Betaproteobacteria</taxon>
        <taxon>Nitrosomonadales</taxon>
        <taxon>Sterolibacteriaceae</taxon>
        <taxon>Methyloversatilis</taxon>
    </lineage>
</organism>
<dbReference type="OrthoDB" id="5683663at2"/>
<dbReference type="STRING" id="1000565.METUNv1_02773"/>
<proteinExistence type="predicted"/>
<dbReference type="Proteomes" id="UP000005019">
    <property type="component" value="Unassembled WGS sequence"/>
</dbReference>
<sequence>MIQRLFRHLCAFAWRTRRALPQAALEAIEIAIEASEARHAGELRVVVEHALHPGAILRGQTGRERAVDLFSTLRIWDTEHNSGVLIYLLMADHDIEIVVDRGIRARVPDARWAELCRQLEIRLAQGEFRDGLLQAVAAITDELSRHFPSADARHNELPDRVLVL</sequence>
<dbReference type="Gene3D" id="3.10.310.50">
    <property type="match status" value="1"/>
</dbReference>
<accession>F5REP8</accession>
<dbReference type="PANTHER" id="PTHR30373">
    <property type="entry name" value="UPF0603 PROTEIN YGCG"/>
    <property type="match status" value="1"/>
</dbReference>
<name>F5REP8_METUF</name>
<dbReference type="InterPro" id="IPR007621">
    <property type="entry name" value="TPM_dom"/>
</dbReference>
<dbReference type="AlphaFoldDB" id="F5REP8"/>
<dbReference type="RefSeq" id="WP_008062707.1">
    <property type="nucleotide sequence ID" value="NZ_AFHG01000052.1"/>
</dbReference>
<evidence type="ECO:0000259" key="1">
    <source>
        <dbReference type="Pfam" id="PF04536"/>
    </source>
</evidence>
<evidence type="ECO:0000313" key="2">
    <source>
        <dbReference type="EMBL" id="EGK71379.1"/>
    </source>
</evidence>
<comment type="caution">
    <text evidence="2">The sequence shown here is derived from an EMBL/GenBank/DDBJ whole genome shotgun (WGS) entry which is preliminary data.</text>
</comment>
<evidence type="ECO:0000313" key="3">
    <source>
        <dbReference type="Proteomes" id="UP000005019"/>
    </source>
</evidence>
<dbReference type="Pfam" id="PF04536">
    <property type="entry name" value="TPM_phosphatase"/>
    <property type="match status" value="1"/>
</dbReference>